<evidence type="ECO:0000313" key="4">
    <source>
        <dbReference type="EMBL" id="CAH2261544.1"/>
    </source>
</evidence>
<evidence type="ECO:0000256" key="2">
    <source>
        <dbReference type="SAM" id="MobiDB-lite"/>
    </source>
</evidence>
<feature type="compositionally biased region" description="Basic and acidic residues" evidence="2">
    <location>
        <begin position="96"/>
        <end position="107"/>
    </location>
</feature>
<dbReference type="GO" id="GO:0050660">
    <property type="term" value="F:flavin adenine dinucleotide binding"/>
    <property type="evidence" value="ECO:0007669"/>
    <property type="project" value="InterPro"/>
</dbReference>
<dbReference type="PANTHER" id="PTHR11552:SF188">
    <property type="entry name" value="NEITHER INACTIVATION NOR AFTERPOTENTIAL PROTEIN G"/>
    <property type="match status" value="1"/>
</dbReference>
<name>A0A8S4SBL0_9NEOP</name>
<comment type="similarity">
    <text evidence="1">Belongs to the GMC oxidoreductase family.</text>
</comment>
<proteinExistence type="inferred from homology"/>
<comment type="caution">
    <text evidence="4">The sequence shown here is derived from an EMBL/GenBank/DDBJ whole genome shotgun (WGS) entry which is preliminary data.</text>
</comment>
<dbReference type="Gene3D" id="3.50.50.60">
    <property type="entry name" value="FAD/NAD(P)-binding domain"/>
    <property type="match status" value="1"/>
</dbReference>
<dbReference type="InterPro" id="IPR012132">
    <property type="entry name" value="GMC_OxRdtase"/>
</dbReference>
<dbReference type="Pfam" id="PF05199">
    <property type="entry name" value="GMC_oxred_C"/>
    <property type="match status" value="1"/>
</dbReference>
<dbReference type="EMBL" id="CAKXAJ010026196">
    <property type="protein sequence ID" value="CAH2261544.1"/>
    <property type="molecule type" value="Genomic_DNA"/>
</dbReference>
<dbReference type="OrthoDB" id="269227at2759"/>
<dbReference type="InterPro" id="IPR007867">
    <property type="entry name" value="GMC_OxRtase_C"/>
</dbReference>
<gene>
    <name evidence="4" type="primary">jg20157</name>
    <name evidence="4" type="ORF">PAEG_LOCUS23953</name>
</gene>
<organism evidence="4 5">
    <name type="scientific">Pararge aegeria aegeria</name>
    <dbReference type="NCBI Taxonomy" id="348720"/>
    <lineage>
        <taxon>Eukaryota</taxon>
        <taxon>Metazoa</taxon>
        <taxon>Ecdysozoa</taxon>
        <taxon>Arthropoda</taxon>
        <taxon>Hexapoda</taxon>
        <taxon>Insecta</taxon>
        <taxon>Pterygota</taxon>
        <taxon>Neoptera</taxon>
        <taxon>Endopterygota</taxon>
        <taxon>Lepidoptera</taxon>
        <taxon>Glossata</taxon>
        <taxon>Ditrysia</taxon>
        <taxon>Papilionoidea</taxon>
        <taxon>Nymphalidae</taxon>
        <taxon>Satyrinae</taxon>
        <taxon>Satyrini</taxon>
        <taxon>Parargina</taxon>
        <taxon>Pararge</taxon>
    </lineage>
</organism>
<dbReference type="InterPro" id="IPR036188">
    <property type="entry name" value="FAD/NAD-bd_sf"/>
</dbReference>
<sequence length="192" mass="21579">MFLATCVQPRSRGSVTLKDSSTSVPILVDPNYLHRDYDVKCMVKAIRRAERLVSTKPLQSIGARIHWPRPERCLPFWNYSKQDQTGLVKRRKKTKTQNDKQRKEVPKPKPVIHSPPDEYLECMLREGAVTGHHVAGTCAGGKVVDDQLKVNNVKGLRIMDASVFPSPISLYPNSVLVAMAEKAADLIRHTPN</sequence>
<dbReference type="PANTHER" id="PTHR11552">
    <property type="entry name" value="GLUCOSE-METHANOL-CHOLINE GMC OXIDOREDUCTASE"/>
    <property type="match status" value="1"/>
</dbReference>
<reference evidence="4" key="1">
    <citation type="submission" date="2022-03" db="EMBL/GenBank/DDBJ databases">
        <authorList>
            <person name="Lindestad O."/>
        </authorList>
    </citation>
    <scope>NUCLEOTIDE SEQUENCE</scope>
</reference>
<keyword evidence="5" id="KW-1185">Reference proteome</keyword>
<protein>
    <submittedName>
        <fullName evidence="4">Jg20157 protein</fullName>
    </submittedName>
</protein>
<dbReference type="Proteomes" id="UP000838756">
    <property type="component" value="Unassembled WGS sequence"/>
</dbReference>
<dbReference type="AlphaFoldDB" id="A0A8S4SBL0"/>
<dbReference type="SUPFAM" id="SSF51905">
    <property type="entry name" value="FAD/NAD(P)-binding domain"/>
    <property type="match status" value="1"/>
</dbReference>
<accession>A0A8S4SBL0</accession>
<feature type="domain" description="Glucose-methanol-choline oxidoreductase C-terminal" evidence="3">
    <location>
        <begin position="9"/>
        <end position="180"/>
    </location>
</feature>
<dbReference type="SUPFAM" id="SSF54373">
    <property type="entry name" value="FAD-linked reductases, C-terminal domain"/>
    <property type="match status" value="1"/>
</dbReference>
<evidence type="ECO:0000256" key="1">
    <source>
        <dbReference type="ARBA" id="ARBA00010790"/>
    </source>
</evidence>
<evidence type="ECO:0000313" key="5">
    <source>
        <dbReference type="Proteomes" id="UP000838756"/>
    </source>
</evidence>
<feature type="region of interest" description="Disordered" evidence="2">
    <location>
        <begin position="87"/>
        <end position="114"/>
    </location>
</feature>
<evidence type="ECO:0000259" key="3">
    <source>
        <dbReference type="Pfam" id="PF05199"/>
    </source>
</evidence>
<dbReference type="GO" id="GO:0016614">
    <property type="term" value="F:oxidoreductase activity, acting on CH-OH group of donors"/>
    <property type="evidence" value="ECO:0007669"/>
    <property type="project" value="InterPro"/>
</dbReference>
<dbReference type="Gene3D" id="3.30.560.10">
    <property type="entry name" value="Glucose Oxidase, domain 3"/>
    <property type="match status" value="2"/>
</dbReference>